<keyword evidence="3" id="KW-1185">Reference proteome</keyword>
<feature type="transmembrane region" description="Helical" evidence="1">
    <location>
        <begin position="12"/>
        <end position="35"/>
    </location>
</feature>
<evidence type="ECO:0000313" key="3">
    <source>
        <dbReference type="Proteomes" id="UP000193642"/>
    </source>
</evidence>
<keyword evidence="1" id="KW-1133">Transmembrane helix</keyword>
<feature type="transmembrane region" description="Helical" evidence="1">
    <location>
        <begin position="134"/>
        <end position="152"/>
    </location>
</feature>
<keyword evidence="1" id="KW-0472">Membrane</keyword>
<name>A0A1Y2CFX7_9FUNG</name>
<feature type="transmembrane region" description="Helical" evidence="1">
    <location>
        <begin position="323"/>
        <end position="342"/>
    </location>
</feature>
<feature type="transmembrane region" description="Helical" evidence="1">
    <location>
        <begin position="235"/>
        <end position="258"/>
    </location>
</feature>
<feature type="transmembrane region" description="Helical" evidence="1">
    <location>
        <begin position="354"/>
        <end position="372"/>
    </location>
</feature>
<dbReference type="AlphaFoldDB" id="A0A1Y2CFX7"/>
<feature type="non-terminal residue" evidence="2">
    <location>
        <position position="1"/>
    </location>
</feature>
<proteinExistence type="predicted"/>
<dbReference type="PANTHER" id="PTHR16189">
    <property type="entry name" value="TRANSMEMBRANE PROTEIN 104-RELATED"/>
    <property type="match status" value="1"/>
</dbReference>
<sequence length="414" mass="45962">LPLIPALYQTAGWFLPTLVLIVFGSISAMACLFLIESMTYFPGNRYFDRNVEFTVLVHHFYGKRWYYFMHIILYGSLQSFNISSIISAVQNFDTFVLSVFGQTCGFRIYPIQDIHCVNPISAGNYSGSPFGTDYMLITAGGIVFGCFIGPLMQLNLDDNMIIQWVSLLYLVFVVACWTVMMFVAGVKTSLLPAFGPQITTAPTSVIGQVMFNFTFANTIPSWINTKHKKVNIHKCVWTSVAFACGLYMTAGVVGALAFTLPSGANLMSVQTTYFANGGSPAMQNLVNVISITFPVLVLITSIPVAFIIVRLNLVMSRLCSKDTATFFGSILPFLVCVPFQTGPFMVSFTNWSSLFFQSMCNFMAPFLIFIFLDQRNTVMAQSVIDELENLDLDGAIKKKVSEDDDFDYVSIAST</sequence>
<dbReference type="PANTHER" id="PTHR16189:SF3">
    <property type="entry name" value="AMINO ACID TRANSPORTER TRANSMEMBRANE DOMAIN-CONTAINING PROTEIN"/>
    <property type="match status" value="1"/>
</dbReference>
<evidence type="ECO:0000313" key="2">
    <source>
        <dbReference type="EMBL" id="ORY45205.1"/>
    </source>
</evidence>
<dbReference type="Proteomes" id="UP000193642">
    <property type="component" value="Unassembled WGS sequence"/>
</dbReference>
<dbReference type="OrthoDB" id="294541at2759"/>
<keyword evidence="1" id="KW-0812">Transmembrane</keyword>
<evidence type="ECO:0000256" key="1">
    <source>
        <dbReference type="SAM" id="Phobius"/>
    </source>
</evidence>
<dbReference type="STRING" id="329046.A0A1Y2CFX7"/>
<feature type="transmembrane region" description="Helical" evidence="1">
    <location>
        <begin position="164"/>
        <end position="185"/>
    </location>
</feature>
<organism evidence="2 3">
    <name type="scientific">Rhizoclosmatium globosum</name>
    <dbReference type="NCBI Taxonomy" id="329046"/>
    <lineage>
        <taxon>Eukaryota</taxon>
        <taxon>Fungi</taxon>
        <taxon>Fungi incertae sedis</taxon>
        <taxon>Chytridiomycota</taxon>
        <taxon>Chytridiomycota incertae sedis</taxon>
        <taxon>Chytridiomycetes</taxon>
        <taxon>Chytridiales</taxon>
        <taxon>Chytriomycetaceae</taxon>
        <taxon>Rhizoclosmatium</taxon>
    </lineage>
</organism>
<evidence type="ECO:0008006" key="4">
    <source>
        <dbReference type="Google" id="ProtNLM"/>
    </source>
</evidence>
<protein>
    <recommendedName>
        <fullName evidence="4">Amino acid transporter transmembrane domain-containing protein</fullName>
    </recommendedName>
</protein>
<feature type="transmembrane region" description="Helical" evidence="1">
    <location>
        <begin position="288"/>
        <end position="311"/>
    </location>
</feature>
<feature type="transmembrane region" description="Helical" evidence="1">
    <location>
        <begin position="205"/>
        <end position="223"/>
    </location>
</feature>
<comment type="caution">
    <text evidence="2">The sequence shown here is derived from an EMBL/GenBank/DDBJ whole genome shotgun (WGS) entry which is preliminary data.</text>
</comment>
<accession>A0A1Y2CFX7</accession>
<feature type="transmembrane region" description="Helical" evidence="1">
    <location>
        <begin position="65"/>
        <end position="89"/>
    </location>
</feature>
<dbReference type="EMBL" id="MCGO01000020">
    <property type="protein sequence ID" value="ORY45205.1"/>
    <property type="molecule type" value="Genomic_DNA"/>
</dbReference>
<reference evidence="2 3" key="1">
    <citation type="submission" date="2016-07" db="EMBL/GenBank/DDBJ databases">
        <title>Pervasive Adenine N6-methylation of Active Genes in Fungi.</title>
        <authorList>
            <consortium name="DOE Joint Genome Institute"/>
            <person name="Mondo S.J."/>
            <person name="Dannebaum R.O."/>
            <person name="Kuo R.C."/>
            <person name="Labutti K."/>
            <person name="Haridas S."/>
            <person name="Kuo A."/>
            <person name="Salamov A."/>
            <person name="Ahrendt S.R."/>
            <person name="Lipzen A."/>
            <person name="Sullivan W."/>
            <person name="Andreopoulos W.B."/>
            <person name="Clum A."/>
            <person name="Lindquist E."/>
            <person name="Daum C."/>
            <person name="Ramamoorthy G.K."/>
            <person name="Gryganskyi A."/>
            <person name="Culley D."/>
            <person name="Magnuson J.K."/>
            <person name="James T.Y."/>
            <person name="O'Malley M.A."/>
            <person name="Stajich J.E."/>
            <person name="Spatafora J.W."/>
            <person name="Visel A."/>
            <person name="Grigoriev I.V."/>
        </authorList>
    </citation>
    <scope>NUCLEOTIDE SEQUENCE [LARGE SCALE GENOMIC DNA]</scope>
    <source>
        <strain evidence="2 3">JEL800</strain>
    </source>
</reference>
<gene>
    <name evidence="2" type="ORF">BCR33DRAFT_659384</name>
</gene>